<proteinExistence type="predicted"/>
<organism evidence="1 2">
    <name type="scientific">Glossina austeni</name>
    <name type="common">Savannah tsetse fly</name>
    <dbReference type="NCBI Taxonomy" id="7395"/>
    <lineage>
        <taxon>Eukaryota</taxon>
        <taxon>Metazoa</taxon>
        <taxon>Ecdysozoa</taxon>
        <taxon>Arthropoda</taxon>
        <taxon>Hexapoda</taxon>
        <taxon>Insecta</taxon>
        <taxon>Pterygota</taxon>
        <taxon>Neoptera</taxon>
        <taxon>Endopterygota</taxon>
        <taxon>Diptera</taxon>
        <taxon>Brachycera</taxon>
        <taxon>Muscomorpha</taxon>
        <taxon>Hippoboscoidea</taxon>
        <taxon>Glossinidae</taxon>
        <taxon>Glossina</taxon>
    </lineage>
</organism>
<dbReference type="EnsemblMetazoa" id="GAUT009377-RA">
    <property type="protein sequence ID" value="GAUT009377-PA"/>
    <property type="gene ID" value="GAUT009377"/>
</dbReference>
<dbReference type="AlphaFoldDB" id="A0A1A9UMG7"/>
<sequence length="190" mass="22196">FIINYLCTIFCDFTESASTKKACANLRFVHNRPKPDVLHSILHSKANTQYNARRLWYELNMPECTSEILDGKMLSTSLSPGLFQHTKTKPATLARRQKKKEKRISYMQMRLERENFRKKLVELIAHPSTADIKPSAADLDAEFPNTEEKEILRYYYYIKHGIDTIHVAPMSDKILARQAHFRFIFTIIVD</sequence>
<evidence type="ECO:0000313" key="1">
    <source>
        <dbReference type="EnsemblMetazoa" id="GAUT009377-PA"/>
    </source>
</evidence>
<keyword evidence="2" id="KW-1185">Reference proteome</keyword>
<dbReference type="STRING" id="7395.A0A1A9UMG7"/>
<dbReference type="VEuPathDB" id="VectorBase:GAUT009377"/>
<accession>A0A1A9UMG7</accession>
<reference evidence="1" key="1">
    <citation type="submission" date="2020-05" db="UniProtKB">
        <authorList>
            <consortium name="EnsemblMetazoa"/>
        </authorList>
    </citation>
    <scope>IDENTIFICATION</scope>
    <source>
        <strain evidence="1">TTRI</strain>
    </source>
</reference>
<dbReference type="Proteomes" id="UP000078200">
    <property type="component" value="Unassembled WGS sequence"/>
</dbReference>
<name>A0A1A9UMG7_GLOAU</name>
<evidence type="ECO:0000313" key="2">
    <source>
        <dbReference type="Proteomes" id="UP000078200"/>
    </source>
</evidence>
<protein>
    <submittedName>
        <fullName evidence="1">Uncharacterized protein</fullName>
    </submittedName>
</protein>